<feature type="compositionally biased region" description="Polar residues" evidence="1">
    <location>
        <begin position="1"/>
        <end position="11"/>
    </location>
</feature>
<evidence type="ECO:0000313" key="3">
    <source>
        <dbReference type="Proteomes" id="UP000027265"/>
    </source>
</evidence>
<dbReference type="HOGENOM" id="CLU_1151930_0_0_1"/>
<reference evidence="3" key="1">
    <citation type="journal article" date="2014" name="Proc. Natl. Acad. Sci. U.S.A.">
        <title>Extensive sampling of basidiomycete genomes demonstrates inadequacy of the white-rot/brown-rot paradigm for wood decay fungi.</title>
        <authorList>
            <person name="Riley R."/>
            <person name="Salamov A.A."/>
            <person name="Brown D.W."/>
            <person name="Nagy L.G."/>
            <person name="Floudas D."/>
            <person name="Held B.W."/>
            <person name="Levasseur A."/>
            <person name="Lombard V."/>
            <person name="Morin E."/>
            <person name="Otillar R."/>
            <person name="Lindquist E.A."/>
            <person name="Sun H."/>
            <person name="LaButti K.M."/>
            <person name="Schmutz J."/>
            <person name="Jabbour D."/>
            <person name="Luo H."/>
            <person name="Baker S.E."/>
            <person name="Pisabarro A.G."/>
            <person name="Walton J.D."/>
            <person name="Blanchette R.A."/>
            <person name="Henrissat B."/>
            <person name="Martin F."/>
            <person name="Cullen D."/>
            <person name="Hibbett D.S."/>
            <person name="Grigoriev I.V."/>
        </authorList>
    </citation>
    <scope>NUCLEOTIDE SEQUENCE [LARGE SCALE GENOMIC DNA]</scope>
    <source>
        <strain evidence="3">MUCL 33604</strain>
    </source>
</reference>
<sequence length="241" mass="25982">MSSNSFNTRPEGTNPGLMRSHHHETGGEAQDWTTCASTGGAHSQVRPLLPLIKERISLAPSVVGAGTVKSLPLPHVHQPKNPTNDEDDEDEGEGEGGGRTASSLKEAEEGTGLRGGRTSTLLGRGRALQRRQGLFGGPACRTCWVGVLHTQTETRKLALGITRITFTAPDESASIETYRRSLKQERSTQARGSFSVHASTPIDVRCVLAKMYYEVVNHLLARLLVSLIAIPLSLDEPENAI</sequence>
<keyword evidence="3" id="KW-1185">Reference proteome</keyword>
<dbReference type="EMBL" id="KL197728">
    <property type="protein sequence ID" value="KDQ54510.1"/>
    <property type="molecule type" value="Genomic_DNA"/>
</dbReference>
<dbReference type="InParanoid" id="A0A067PL04"/>
<accession>A0A067PL04</accession>
<feature type="region of interest" description="Disordered" evidence="1">
    <location>
        <begin position="1"/>
        <end position="41"/>
    </location>
</feature>
<protein>
    <submittedName>
        <fullName evidence="2">Uncharacterized protein</fullName>
    </submittedName>
</protein>
<gene>
    <name evidence="2" type="ORF">JAAARDRAFT_80184</name>
</gene>
<dbReference type="Proteomes" id="UP000027265">
    <property type="component" value="Unassembled WGS sequence"/>
</dbReference>
<name>A0A067PL04_9AGAM</name>
<proteinExistence type="predicted"/>
<organism evidence="2 3">
    <name type="scientific">Jaapia argillacea MUCL 33604</name>
    <dbReference type="NCBI Taxonomy" id="933084"/>
    <lineage>
        <taxon>Eukaryota</taxon>
        <taxon>Fungi</taxon>
        <taxon>Dikarya</taxon>
        <taxon>Basidiomycota</taxon>
        <taxon>Agaricomycotina</taxon>
        <taxon>Agaricomycetes</taxon>
        <taxon>Agaricomycetidae</taxon>
        <taxon>Jaapiales</taxon>
        <taxon>Jaapiaceae</taxon>
        <taxon>Jaapia</taxon>
    </lineage>
</organism>
<evidence type="ECO:0000313" key="2">
    <source>
        <dbReference type="EMBL" id="KDQ54510.1"/>
    </source>
</evidence>
<evidence type="ECO:0000256" key="1">
    <source>
        <dbReference type="SAM" id="MobiDB-lite"/>
    </source>
</evidence>
<feature type="region of interest" description="Disordered" evidence="1">
    <location>
        <begin position="69"/>
        <end position="120"/>
    </location>
</feature>
<feature type="compositionally biased region" description="Acidic residues" evidence="1">
    <location>
        <begin position="84"/>
        <end position="94"/>
    </location>
</feature>
<dbReference type="AlphaFoldDB" id="A0A067PL04"/>
<feature type="compositionally biased region" description="Polar residues" evidence="1">
    <location>
        <begin position="31"/>
        <end position="41"/>
    </location>
</feature>